<protein>
    <submittedName>
        <fullName evidence="1">Uncharacterized protein</fullName>
    </submittedName>
</protein>
<sequence length="128" mass="14609">MGNTVFGFPCLSSLILLANEEVSFMRERSNGRCSSVTYFSSKCKTGAGTSLIHFRYSYSITNLVRQPIVSSTFATYVRWHHIEINWPVKRRELRGVREEAHSMQDAGHIVLYEKPIEGLVLVQRWVAG</sequence>
<name>A0AA38PP10_9AGAR</name>
<evidence type="ECO:0000313" key="2">
    <source>
        <dbReference type="Proteomes" id="UP001163850"/>
    </source>
</evidence>
<dbReference type="Proteomes" id="UP001163850">
    <property type="component" value="Unassembled WGS sequence"/>
</dbReference>
<dbReference type="EMBL" id="MU802457">
    <property type="protein sequence ID" value="KAJ3979158.1"/>
    <property type="molecule type" value="Genomic_DNA"/>
</dbReference>
<proteinExistence type="predicted"/>
<organism evidence="1 2">
    <name type="scientific">Lentinula detonsa</name>
    <dbReference type="NCBI Taxonomy" id="2804962"/>
    <lineage>
        <taxon>Eukaryota</taxon>
        <taxon>Fungi</taxon>
        <taxon>Dikarya</taxon>
        <taxon>Basidiomycota</taxon>
        <taxon>Agaricomycotina</taxon>
        <taxon>Agaricomycetes</taxon>
        <taxon>Agaricomycetidae</taxon>
        <taxon>Agaricales</taxon>
        <taxon>Marasmiineae</taxon>
        <taxon>Omphalotaceae</taxon>
        <taxon>Lentinula</taxon>
    </lineage>
</organism>
<evidence type="ECO:0000313" key="1">
    <source>
        <dbReference type="EMBL" id="KAJ3979158.1"/>
    </source>
</evidence>
<dbReference type="AlphaFoldDB" id="A0AA38PP10"/>
<accession>A0AA38PP10</accession>
<reference evidence="1" key="1">
    <citation type="submission" date="2022-08" db="EMBL/GenBank/DDBJ databases">
        <authorList>
            <consortium name="DOE Joint Genome Institute"/>
            <person name="Min B."/>
            <person name="Riley R."/>
            <person name="Sierra-Patev S."/>
            <person name="Naranjo-Ortiz M."/>
            <person name="Looney B."/>
            <person name="Konkel Z."/>
            <person name="Slot J.C."/>
            <person name="Sakamoto Y."/>
            <person name="Steenwyk J.L."/>
            <person name="Rokas A."/>
            <person name="Carro J."/>
            <person name="Camarero S."/>
            <person name="Ferreira P."/>
            <person name="Molpeceres G."/>
            <person name="Ruiz-Duenas F.J."/>
            <person name="Serrano A."/>
            <person name="Henrissat B."/>
            <person name="Drula E."/>
            <person name="Hughes K.W."/>
            <person name="Mata J.L."/>
            <person name="Ishikawa N.K."/>
            <person name="Vargas-Isla R."/>
            <person name="Ushijima S."/>
            <person name="Smith C.A."/>
            <person name="Ahrendt S."/>
            <person name="Andreopoulos W."/>
            <person name="He G."/>
            <person name="Labutti K."/>
            <person name="Lipzen A."/>
            <person name="Ng V."/>
            <person name="Sandor L."/>
            <person name="Barry K."/>
            <person name="Martinez A.T."/>
            <person name="Xiao Y."/>
            <person name="Gibbons J.G."/>
            <person name="Terashima K."/>
            <person name="Hibbett D.S."/>
            <person name="Grigoriev I.V."/>
        </authorList>
    </citation>
    <scope>NUCLEOTIDE SEQUENCE</scope>
    <source>
        <strain evidence="1">TFB7829</strain>
    </source>
</reference>
<gene>
    <name evidence="1" type="ORF">F5890DRAFT_1641796</name>
</gene>
<comment type="caution">
    <text evidence="1">The sequence shown here is derived from an EMBL/GenBank/DDBJ whole genome shotgun (WGS) entry which is preliminary data.</text>
</comment>